<dbReference type="PANTHER" id="PTHR31689:SF0">
    <property type="entry name" value="DIAMINOPIMELATE EPIMERASE"/>
    <property type="match status" value="1"/>
</dbReference>
<feature type="site" description="Could be important to modulate the pK values of the two catalytic cysteine residues" evidence="9">
    <location>
        <position position="181"/>
    </location>
</feature>
<keyword evidence="5 9" id="KW-0028">Amino-acid biosynthesis</keyword>
<keyword evidence="7 9" id="KW-0413">Isomerase</keyword>
<feature type="active site" evidence="10">
    <location>
        <position position="91"/>
    </location>
</feature>
<dbReference type="UniPathway" id="UPA00034">
    <property type="reaction ID" value="UER00025"/>
</dbReference>
<organism evidence="11 12">
    <name type="scientific">Roseibium hamelinense</name>
    <dbReference type="NCBI Taxonomy" id="150831"/>
    <lineage>
        <taxon>Bacteria</taxon>
        <taxon>Pseudomonadati</taxon>
        <taxon>Pseudomonadota</taxon>
        <taxon>Alphaproteobacteria</taxon>
        <taxon>Hyphomicrobiales</taxon>
        <taxon>Stappiaceae</taxon>
        <taxon>Roseibium</taxon>
    </lineage>
</organism>
<dbReference type="GO" id="GO:0009089">
    <property type="term" value="P:lysine biosynthetic process via diaminopimelate"/>
    <property type="evidence" value="ECO:0007669"/>
    <property type="project" value="UniProtKB-UniRule"/>
</dbReference>
<feature type="binding site" evidence="9">
    <location>
        <position position="212"/>
    </location>
    <ligand>
        <name>substrate</name>
    </ligand>
</feature>
<dbReference type="PROSITE" id="PS01326">
    <property type="entry name" value="DAP_EPIMERASE"/>
    <property type="match status" value="1"/>
</dbReference>
<comment type="subunit">
    <text evidence="9">Homodimer.</text>
</comment>
<feature type="binding site" evidence="9">
    <location>
        <position position="82"/>
    </location>
    <ligand>
        <name>substrate</name>
    </ligand>
</feature>
<feature type="binding site" evidence="9">
    <location>
        <position position="63"/>
    </location>
    <ligand>
        <name>substrate</name>
    </ligand>
</feature>
<keyword evidence="4 9" id="KW-0963">Cytoplasm</keyword>
<proteinExistence type="inferred from homology"/>
<evidence type="ECO:0000256" key="7">
    <source>
        <dbReference type="ARBA" id="ARBA00023235"/>
    </source>
</evidence>
<evidence type="ECO:0000256" key="2">
    <source>
        <dbReference type="ARBA" id="ARBA00010219"/>
    </source>
</evidence>
<dbReference type="InterPro" id="IPR001653">
    <property type="entry name" value="DAP_epimerase_DapF"/>
</dbReference>
<dbReference type="Proteomes" id="UP000320593">
    <property type="component" value="Unassembled WGS sequence"/>
</dbReference>
<dbReference type="NCBIfam" id="TIGR00652">
    <property type="entry name" value="DapF"/>
    <property type="match status" value="1"/>
</dbReference>
<evidence type="ECO:0000256" key="8">
    <source>
        <dbReference type="ARBA" id="ARBA00051712"/>
    </source>
</evidence>
<dbReference type="Pfam" id="PF01678">
    <property type="entry name" value="DAP_epimerase"/>
    <property type="match status" value="2"/>
</dbReference>
<dbReference type="InterPro" id="IPR018510">
    <property type="entry name" value="DAP_epimerase_AS"/>
</dbReference>
<gene>
    <name evidence="9" type="primary">dapF</name>
    <name evidence="11" type="ORF">JM93_03237</name>
</gene>
<comment type="function">
    <text evidence="9">Catalyzes the stereoinversion of LL-2,6-diaminopimelate (L,L-DAP) to meso-diaminopimelate (meso-DAP), a precursor of L-lysine and an essential component of the bacterial peptidoglycan.</text>
</comment>
<dbReference type="EMBL" id="VLLF01000008">
    <property type="protein sequence ID" value="TWI82723.1"/>
    <property type="molecule type" value="Genomic_DNA"/>
</dbReference>
<name>A0A562SNQ9_9HYPH</name>
<dbReference type="Gene3D" id="3.10.310.10">
    <property type="entry name" value="Diaminopimelate Epimerase, Chain A, domain 1"/>
    <property type="match status" value="2"/>
</dbReference>
<dbReference type="FunFam" id="3.10.310.10:FF:000004">
    <property type="entry name" value="Diaminopimelate epimerase"/>
    <property type="match status" value="1"/>
</dbReference>
<feature type="active site" description="Proton donor" evidence="9">
    <location>
        <position position="91"/>
    </location>
</feature>
<dbReference type="AlphaFoldDB" id="A0A562SNQ9"/>
<feature type="binding site" evidence="9">
    <location>
        <position position="30"/>
    </location>
    <ligand>
        <name>substrate</name>
    </ligand>
</feature>
<dbReference type="HAMAP" id="MF_00197">
    <property type="entry name" value="DAP_epimerase"/>
    <property type="match status" value="1"/>
</dbReference>
<evidence type="ECO:0000256" key="6">
    <source>
        <dbReference type="ARBA" id="ARBA00023154"/>
    </source>
</evidence>
<comment type="caution">
    <text evidence="11">The sequence shown here is derived from an EMBL/GenBank/DDBJ whole genome shotgun (WGS) entry which is preliminary data.</text>
</comment>
<evidence type="ECO:0000256" key="4">
    <source>
        <dbReference type="ARBA" id="ARBA00022490"/>
    </source>
</evidence>
<evidence type="ECO:0000256" key="1">
    <source>
        <dbReference type="ARBA" id="ARBA00005196"/>
    </source>
</evidence>
<dbReference type="GO" id="GO:0008837">
    <property type="term" value="F:diaminopimelate epimerase activity"/>
    <property type="evidence" value="ECO:0007669"/>
    <property type="project" value="UniProtKB-UniRule"/>
</dbReference>
<accession>A0A562SNQ9</accession>
<feature type="binding site" evidence="9">
    <location>
        <begin position="230"/>
        <end position="231"/>
    </location>
    <ligand>
        <name>substrate</name>
    </ligand>
</feature>
<feature type="binding site" evidence="9">
    <location>
        <position position="179"/>
    </location>
    <ligand>
        <name>substrate</name>
    </ligand>
</feature>
<evidence type="ECO:0000313" key="12">
    <source>
        <dbReference type="Proteomes" id="UP000320593"/>
    </source>
</evidence>
<comment type="catalytic activity">
    <reaction evidence="8 9">
        <text>(2S,6S)-2,6-diaminopimelate = meso-2,6-diaminopimelate</text>
        <dbReference type="Rhea" id="RHEA:15393"/>
        <dbReference type="ChEBI" id="CHEBI:57609"/>
        <dbReference type="ChEBI" id="CHEBI:57791"/>
        <dbReference type="EC" id="5.1.1.7"/>
    </reaction>
</comment>
<evidence type="ECO:0000256" key="3">
    <source>
        <dbReference type="ARBA" id="ARBA00013080"/>
    </source>
</evidence>
<reference evidence="11 12" key="1">
    <citation type="submission" date="2019-07" db="EMBL/GenBank/DDBJ databases">
        <title>Genomic Encyclopedia of Archaeal and Bacterial Type Strains, Phase II (KMG-II): from individual species to whole genera.</title>
        <authorList>
            <person name="Goeker M."/>
        </authorList>
    </citation>
    <scope>NUCLEOTIDE SEQUENCE [LARGE SCALE GENOMIC DNA]</scope>
    <source>
        <strain evidence="11 12">ATCC BAA-252</strain>
    </source>
</reference>
<feature type="binding site" evidence="9">
    <location>
        <begin position="92"/>
        <end position="93"/>
    </location>
    <ligand>
        <name>substrate</name>
    </ligand>
</feature>
<comment type="similarity">
    <text evidence="2 9">Belongs to the diaminopimelate epimerase family.</text>
</comment>
<evidence type="ECO:0000256" key="5">
    <source>
        <dbReference type="ARBA" id="ARBA00022605"/>
    </source>
</evidence>
<keyword evidence="12" id="KW-1185">Reference proteome</keyword>
<dbReference type="SUPFAM" id="SSF54506">
    <property type="entry name" value="Diaminopimelate epimerase-like"/>
    <property type="match status" value="2"/>
</dbReference>
<dbReference type="GO" id="GO:0005829">
    <property type="term" value="C:cytosol"/>
    <property type="evidence" value="ECO:0007669"/>
    <property type="project" value="TreeGrafter"/>
</dbReference>
<dbReference type="EC" id="5.1.1.7" evidence="3 9"/>
<feature type="binding site" evidence="9">
    <location>
        <begin position="240"/>
        <end position="241"/>
    </location>
    <ligand>
        <name>substrate</name>
    </ligand>
</feature>
<feature type="active site" description="Proton acceptor" evidence="9">
    <location>
        <position position="239"/>
    </location>
</feature>
<keyword evidence="6 9" id="KW-0457">Lysine biosynthesis</keyword>
<evidence type="ECO:0000256" key="10">
    <source>
        <dbReference type="PROSITE-ProRule" id="PRU10125"/>
    </source>
</evidence>
<protein>
    <recommendedName>
        <fullName evidence="3 9">Diaminopimelate epimerase</fullName>
        <shortName evidence="9">DAP epimerase</shortName>
        <ecNumber evidence="3 9">5.1.1.7</ecNumber>
    </recommendedName>
    <alternativeName>
        <fullName evidence="9">PLP-independent amino acid racemase</fullName>
    </alternativeName>
</protein>
<feature type="site" description="Could be important to modulate the pK values of the two catalytic cysteine residues" evidence="9">
    <location>
        <position position="230"/>
    </location>
</feature>
<comment type="subcellular location">
    <subcellularLocation>
        <location evidence="9">Cytoplasm</location>
    </subcellularLocation>
</comment>
<dbReference type="PANTHER" id="PTHR31689">
    <property type="entry name" value="DIAMINOPIMELATE EPIMERASE, CHLOROPLASTIC"/>
    <property type="match status" value="1"/>
</dbReference>
<comment type="pathway">
    <text evidence="1 9">Amino-acid biosynthesis; L-lysine biosynthesis via DAP pathway; DL-2,6-diaminopimelate from LL-2,6-diaminopimelate: step 1/1.</text>
</comment>
<sequence length="319" mass="34619">MAAIFNPQKANTTGMVSRRRPFLKMNGLGNDFLVWDARDDALRLTDDVIAALGNRQTGVGFDQMITVERSPLGVDAFMRIHNCDGSQVDACGNATRCIGRLLMEEAGADAVTIETNAGLLRAYSSKLPRTITVDMGEPRLLWNQIPLAEEFHDTRAIELQIGPIDDPILHTPSVVNMGNPHAIFWVDDVEAYDLATVGPLLEHHPIFPEGANISLADVFGRNEIRVKVWERGAGLTRACGTAACAVAVAAARDKRAGRTSVIHLPGGPLTIEWRESDDHVLMTGATEIEYEGEIDLETLDWARTAAGDPANDSSPEAAQ</sequence>
<evidence type="ECO:0000313" key="11">
    <source>
        <dbReference type="EMBL" id="TWI82723.1"/>
    </source>
</evidence>
<evidence type="ECO:0000256" key="9">
    <source>
        <dbReference type="HAMAP-Rule" id="MF_00197"/>
    </source>
</evidence>